<gene>
    <name evidence="4" type="ORF">FOZ60_017308</name>
</gene>
<dbReference type="PROSITE" id="PS50102">
    <property type="entry name" value="RRM"/>
    <property type="match status" value="1"/>
</dbReference>
<dbReference type="Proteomes" id="UP000541610">
    <property type="component" value="Unassembled WGS sequence"/>
</dbReference>
<dbReference type="Pfam" id="PF00078">
    <property type="entry name" value="RVT_1"/>
    <property type="match status" value="1"/>
</dbReference>
<proteinExistence type="predicted"/>
<sequence length="843" mass="94253">MVLSSQDTISATSDDKPSDEKPRVKPLKVTTSVDGLKVSKRARQITNLEGGPFQGIGDKRGFIAMRREILAKPEFVYATGGGEEGAAIEYFYVMNNISAPLQQQVTSQCRSNDCANFEDRVSTMWDCLRRSSDLNDQLSLIRRWETLSCNSSKTIEFYISQIEGMREQLEDIRKVPLSDTEMRSRLYSGLPEDGQRFLDTLPNTAVDSYIHMLFEARRWAQLDDRYSVKATTSSTRVPKITTPSKPAAKRQGNMAELYYTDVRPAPEPNPDARCVFTSGVPPEWGFREVKELVQDLLGEQVSVYVKTLPRRGCVSLRFNDHGEAQRFIENSNGVRFSGRLLRSRFDKYERSTTASPVTSASTGELRTPLSASRILDDTMVDSCPGMDMAMQTDDGEKECSIGVRLDAVTAKRCTVDRSTVPYRPPARTDTVDPFQEPLRPKSSWVTCQLSRTPSGLPQLPVILGTHGLEIKALIDSGATDLFMSSSTYERLDAMGETLTLRPCDTQVGMIDGTGCDIMGRLVGLRLQLGQGVERIADCFVLHHSRHALVLPQALLSPCVWGMNGNSRYPDQLLFGPEVCDLVSGLVPPMLKTTITPTPVSCNLLEEMPHDPDGQPRPPCEVSIPWRGDARPTQNFDQVWQRDKRVVERLKRNPATYKMFCQAVKELLDAGVVDIMPKDGDPKTFARYYIATVPVVNLSRSSTKVRLCLDARQLNCYTTTTGDNSTDADLHLFSTLIKWRSNRAASTDDLSKAFWSVGVMGLQDRVYLGMIINQMVVRWRRVPFGTNWSPWALTSSIRRALNTLCPLRRASIGCYMDDMVIVAQDLEEVEATRDAAIQALEQHG</sequence>
<dbReference type="Gene3D" id="2.40.70.10">
    <property type="entry name" value="Acid Proteases"/>
    <property type="match status" value="1"/>
</dbReference>
<feature type="compositionally biased region" description="Polar residues" evidence="2">
    <location>
        <begin position="1"/>
        <end position="12"/>
    </location>
</feature>
<feature type="compositionally biased region" description="Basic and acidic residues" evidence="2">
    <location>
        <begin position="13"/>
        <end position="23"/>
    </location>
</feature>
<dbReference type="InterPro" id="IPR043502">
    <property type="entry name" value="DNA/RNA_pol_sf"/>
</dbReference>
<dbReference type="SUPFAM" id="SSF56672">
    <property type="entry name" value="DNA/RNA polymerases"/>
    <property type="match status" value="1"/>
</dbReference>
<dbReference type="CDD" id="cd00303">
    <property type="entry name" value="retropepsin_like"/>
    <property type="match status" value="1"/>
</dbReference>
<dbReference type="OrthoDB" id="474404at2759"/>
<dbReference type="InterPro" id="IPR000504">
    <property type="entry name" value="RRM_dom"/>
</dbReference>
<comment type="caution">
    <text evidence="4">The sequence shown here is derived from an EMBL/GenBank/DDBJ whole genome shotgun (WGS) entry which is preliminary data.</text>
</comment>
<dbReference type="InterPro" id="IPR012677">
    <property type="entry name" value="Nucleotide-bd_a/b_plait_sf"/>
</dbReference>
<protein>
    <recommendedName>
        <fullName evidence="3">RRM domain-containing protein</fullName>
    </recommendedName>
</protein>
<feature type="region of interest" description="Disordered" evidence="2">
    <location>
        <begin position="1"/>
        <end position="26"/>
    </location>
</feature>
<evidence type="ECO:0000256" key="2">
    <source>
        <dbReference type="SAM" id="MobiDB-lite"/>
    </source>
</evidence>
<evidence type="ECO:0000313" key="5">
    <source>
        <dbReference type="Proteomes" id="UP000541610"/>
    </source>
</evidence>
<accession>A0A7J6N0S4</accession>
<dbReference type="InterPro" id="IPR021109">
    <property type="entry name" value="Peptidase_aspartic_dom_sf"/>
</dbReference>
<evidence type="ECO:0000259" key="3">
    <source>
        <dbReference type="PROSITE" id="PS50102"/>
    </source>
</evidence>
<feature type="domain" description="RRM" evidence="3">
    <location>
        <begin position="273"/>
        <end position="348"/>
    </location>
</feature>
<dbReference type="AlphaFoldDB" id="A0A7J6N0S4"/>
<dbReference type="InterPro" id="IPR035979">
    <property type="entry name" value="RBD_domain_sf"/>
</dbReference>
<reference evidence="4 5" key="1">
    <citation type="submission" date="2020-04" db="EMBL/GenBank/DDBJ databases">
        <title>Perkinsus olseni comparative genomics.</title>
        <authorList>
            <person name="Bogema D.R."/>
        </authorList>
    </citation>
    <scope>NUCLEOTIDE SEQUENCE [LARGE SCALE GENOMIC DNA]</scope>
    <source>
        <strain evidence="4">00978-12</strain>
    </source>
</reference>
<dbReference type="CDD" id="cd00590">
    <property type="entry name" value="RRM_SF"/>
    <property type="match status" value="1"/>
</dbReference>
<organism evidence="4 5">
    <name type="scientific">Perkinsus olseni</name>
    <name type="common">Perkinsus atlanticus</name>
    <dbReference type="NCBI Taxonomy" id="32597"/>
    <lineage>
        <taxon>Eukaryota</taxon>
        <taxon>Sar</taxon>
        <taxon>Alveolata</taxon>
        <taxon>Perkinsozoa</taxon>
        <taxon>Perkinsea</taxon>
        <taxon>Perkinsida</taxon>
        <taxon>Perkinsidae</taxon>
        <taxon>Perkinsus</taxon>
    </lineage>
</organism>
<dbReference type="InterPro" id="IPR000477">
    <property type="entry name" value="RT_dom"/>
</dbReference>
<dbReference type="EMBL" id="JABANP010000979">
    <property type="protein sequence ID" value="KAF4677499.1"/>
    <property type="molecule type" value="Genomic_DNA"/>
</dbReference>
<dbReference type="InterPro" id="IPR043128">
    <property type="entry name" value="Rev_trsase/Diguanyl_cyclase"/>
</dbReference>
<keyword evidence="1" id="KW-0694">RNA-binding</keyword>
<dbReference type="GO" id="GO:0003723">
    <property type="term" value="F:RNA binding"/>
    <property type="evidence" value="ECO:0007669"/>
    <property type="project" value="UniProtKB-UniRule"/>
</dbReference>
<dbReference type="Gene3D" id="3.30.70.270">
    <property type="match status" value="1"/>
</dbReference>
<feature type="non-terminal residue" evidence="4">
    <location>
        <position position="843"/>
    </location>
</feature>
<dbReference type="SUPFAM" id="SSF54928">
    <property type="entry name" value="RNA-binding domain, RBD"/>
    <property type="match status" value="1"/>
</dbReference>
<evidence type="ECO:0000256" key="1">
    <source>
        <dbReference type="PROSITE-ProRule" id="PRU00176"/>
    </source>
</evidence>
<name>A0A7J6N0S4_PEROL</name>
<evidence type="ECO:0000313" key="4">
    <source>
        <dbReference type="EMBL" id="KAF4677499.1"/>
    </source>
</evidence>
<dbReference type="Gene3D" id="3.30.70.330">
    <property type="match status" value="1"/>
</dbReference>